<dbReference type="EMBL" id="FOFN01000001">
    <property type="protein sequence ID" value="SEP91033.1"/>
    <property type="molecule type" value="Genomic_DNA"/>
</dbReference>
<dbReference type="PANTHER" id="PTHR35535:SF1">
    <property type="entry name" value="HEAT SHOCK PROTEIN HSLJ"/>
    <property type="match status" value="1"/>
</dbReference>
<dbReference type="InterPro" id="IPR053147">
    <property type="entry name" value="Hsp_HslJ-like"/>
</dbReference>
<protein>
    <submittedName>
        <fullName evidence="2">META domain-containing protein</fullName>
    </submittedName>
</protein>
<name>A0A1H9BR45_9FLAO</name>
<feature type="domain" description="DUF306" evidence="1">
    <location>
        <begin position="40"/>
        <end position="134"/>
    </location>
</feature>
<organism evidence="2 3">
    <name type="scientific">Hyunsoonleella jejuensis</name>
    <dbReference type="NCBI Taxonomy" id="419940"/>
    <lineage>
        <taxon>Bacteria</taxon>
        <taxon>Pseudomonadati</taxon>
        <taxon>Bacteroidota</taxon>
        <taxon>Flavobacteriia</taxon>
        <taxon>Flavobacteriales</taxon>
        <taxon>Flavobacteriaceae</taxon>
    </lineage>
</organism>
<dbReference type="InterPro" id="IPR005184">
    <property type="entry name" value="DUF306_Meta_HslJ"/>
</dbReference>
<reference evidence="2 3" key="1">
    <citation type="submission" date="2016-10" db="EMBL/GenBank/DDBJ databases">
        <authorList>
            <person name="de Groot N.N."/>
        </authorList>
    </citation>
    <scope>NUCLEOTIDE SEQUENCE [LARGE SCALE GENOMIC DNA]</scope>
    <source>
        <strain evidence="2 3">DSM 21035</strain>
    </source>
</reference>
<dbReference type="RefSeq" id="WP_092575269.1">
    <property type="nucleotide sequence ID" value="NZ_FOFN01000001.1"/>
</dbReference>
<dbReference type="AlphaFoldDB" id="A0A1H9BR45"/>
<dbReference type="PANTHER" id="PTHR35535">
    <property type="entry name" value="HEAT SHOCK PROTEIN HSLJ"/>
    <property type="match status" value="1"/>
</dbReference>
<dbReference type="Gene3D" id="2.40.128.270">
    <property type="match status" value="1"/>
</dbReference>
<keyword evidence="3" id="KW-1185">Reference proteome</keyword>
<evidence type="ECO:0000313" key="3">
    <source>
        <dbReference type="Proteomes" id="UP000198999"/>
    </source>
</evidence>
<dbReference type="Pfam" id="PF03724">
    <property type="entry name" value="META"/>
    <property type="match status" value="1"/>
</dbReference>
<dbReference type="Proteomes" id="UP000198999">
    <property type="component" value="Unassembled WGS sequence"/>
</dbReference>
<proteinExistence type="predicted"/>
<evidence type="ECO:0000259" key="1">
    <source>
        <dbReference type="Pfam" id="PF03724"/>
    </source>
</evidence>
<dbReference type="OrthoDB" id="880459at2"/>
<evidence type="ECO:0000313" key="2">
    <source>
        <dbReference type="EMBL" id="SEP91033.1"/>
    </source>
</evidence>
<accession>A0A1H9BR45</accession>
<sequence>MKYIALLIGLVILRCCWGPNEYQIMQDKQNTNIILKELNGIYNINTLNNEDVTAYNLSISFNDSTQQVSGFSGCNRFFGSYTLSENSLKFSPLGATRMLCSEDKNTLETQVLNALENADTVFFSENGFSLFNKKTLLLSAVKTTLEKQVIFEYSATSRGTYKHIKIEKDTIRFSKKRNATSLKIACSRPYWSTLIKLYDDINLENISDLEAPSKAFQYDGAAIAHLKIISNGKIYESTPFDHGNPPKEIASLVKEILSSTENIE</sequence>
<gene>
    <name evidence="2" type="ORF">SAMN05421824_0660</name>
</gene>
<dbReference type="InterPro" id="IPR038670">
    <property type="entry name" value="HslJ-like_sf"/>
</dbReference>
<dbReference type="STRING" id="419940.SAMN05421824_0660"/>